<reference evidence="2" key="1">
    <citation type="submission" date="2019-11" db="EMBL/GenBank/DDBJ databases">
        <title>Bipolaris sorokiniana Genome sequencing.</title>
        <authorList>
            <person name="Wang H."/>
        </authorList>
    </citation>
    <scope>NUCLEOTIDE SEQUENCE</scope>
</reference>
<organism evidence="2 3">
    <name type="scientific">Cochliobolus sativus</name>
    <name type="common">Common root rot and spot blotch fungus</name>
    <name type="synonym">Bipolaris sorokiniana</name>
    <dbReference type="NCBI Taxonomy" id="45130"/>
    <lineage>
        <taxon>Eukaryota</taxon>
        <taxon>Fungi</taxon>
        <taxon>Dikarya</taxon>
        <taxon>Ascomycota</taxon>
        <taxon>Pezizomycotina</taxon>
        <taxon>Dothideomycetes</taxon>
        <taxon>Pleosporomycetidae</taxon>
        <taxon>Pleosporales</taxon>
        <taxon>Pleosporineae</taxon>
        <taxon>Pleosporaceae</taxon>
        <taxon>Bipolaris</taxon>
    </lineage>
</organism>
<dbReference type="AlphaFoldDB" id="A0A8H5ZAC8"/>
<sequence length="138" mass="16070">MPPFRRAADPELERARQAQRKPELPSAKWSGRVQETFTAYDDFGWDKIEEYLKTKWPNWDFKPRVFNGNWLFEVPERLTEVIVLPSIRERVANLVSGGEERVEKAKRCVWADEIALCVTRARGTKVPTRARPSLICIV</sequence>
<dbReference type="Proteomes" id="UP000624244">
    <property type="component" value="Unassembled WGS sequence"/>
</dbReference>
<evidence type="ECO:0000313" key="3">
    <source>
        <dbReference type="Proteomes" id="UP000624244"/>
    </source>
</evidence>
<gene>
    <name evidence="2" type="ORF">GGP41_007669</name>
</gene>
<feature type="region of interest" description="Disordered" evidence="1">
    <location>
        <begin position="1"/>
        <end position="27"/>
    </location>
</feature>
<evidence type="ECO:0000256" key="1">
    <source>
        <dbReference type="SAM" id="MobiDB-lite"/>
    </source>
</evidence>
<dbReference type="EMBL" id="WNKQ01000022">
    <property type="protein sequence ID" value="KAF5844609.1"/>
    <property type="molecule type" value="Genomic_DNA"/>
</dbReference>
<comment type="caution">
    <text evidence="2">The sequence shown here is derived from an EMBL/GenBank/DDBJ whole genome shotgun (WGS) entry which is preliminary data.</text>
</comment>
<proteinExistence type="predicted"/>
<protein>
    <submittedName>
        <fullName evidence="2">Uncharacterized protein</fullName>
    </submittedName>
</protein>
<name>A0A8H5ZAC8_COCSA</name>
<accession>A0A8H5ZAC8</accession>
<evidence type="ECO:0000313" key="2">
    <source>
        <dbReference type="EMBL" id="KAF5844609.1"/>
    </source>
</evidence>
<feature type="compositionally biased region" description="Basic and acidic residues" evidence="1">
    <location>
        <begin position="1"/>
        <end position="23"/>
    </location>
</feature>